<evidence type="ECO:0000256" key="13">
    <source>
        <dbReference type="ARBA" id="ARBA00022917"/>
    </source>
</evidence>
<keyword evidence="10" id="KW-0547">Nucleotide-binding</keyword>
<evidence type="ECO:0000256" key="2">
    <source>
        <dbReference type="ARBA" id="ARBA00004496"/>
    </source>
</evidence>
<feature type="domain" description="Aminoacyl-transfer RNA synthetases class-II family profile" evidence="17">
    <location>
        <begin position="122"/>
        <end position="326"/>
    </location>
</feature>
<gene>
    <name evidence="18" type="ORF">ASZ90_000203</name>
</gene>
<dbReference type="SUPFAM" id="SSF46589">
    <property type="entry name" value="tRNA-binding arm"/>
    <property type="match status" value="1"/>
</dbReference>
<evidence type="ECO:0000313" key="18">
    <source>
        <dbReference type="EMBL" id="KUG29894.1"/>
    </source>
</evidence>
<proteinExistence type="inferred from homology"/>
<evidence type="ECO:0000256" key="12">
    <source>
        <dbReference type="ARBA" id="ARBA00022842"/>
    </source>
</evidence>
<keyword evidence="8 18" id="KW-0436">Ligase</keyword>
<evidence type="ECO:0000256" key="8">
    <source>
        <dbReference type="ARBA" id="ARBA00022598"/>
    </source>
</evidence>
<keyword evidence="7" id="KW-0963">Cytoplasm</keyword>
<dbReference type="InterPro" id="IPR010978">
    <property type="entry name" value="tRNA-bd_arm"/>
</dbReference>
<dbReference type="PANTHER" id="PTHR11538">
    <property type="entry name" value="PHENYLALANYL-TRNA SYNTHETASE"/>
    <property type="match status" value="1"/>
</dbReference>
<dbReference type="NCBIfam" id="TIGR00468">
    <property type="entry name" value="pheS"/>
    <property type="match status" value="1"/>
</dbReference>
<name>A0A0W8G9Z1_9ZZZZ</name>
<organism evidence="18">
    <name type="scientific">hydrocarbon metagenome</name>
    <dbReference type="NCBI Taxonomy" id="938273"/>
    <lineage>
        <taxon>unclassified sequences</taxon>
        <taxon>metagenomes</taxon>
        <taxon>ecological metagenomes</taxon>
    </lineage>
</organism>
<dbReference type="GO" id="GO:0004826">
    <property type="term" value="F:phenylalanine-tRNA ligase activity"/>
    <property type="evidence" value="ECO:0007669"/>
    <property type="project" value="UniProtKB-EC"/>
</dbReference>
<dbReference type="FunFam" id="3.30.930.10:FF:000003">
    <property type="entry name" value="Phenylalanine--tRNA ligase alpha subunit"/>
    <property type="match status" value="1"/>
</dbReference>
<dbReference type="SUPFAM" id="SSF55681">
    <property type="entry name" value="Class II aaRS and biotin synthetases"/>
    <property type="match status" value="1"/>
</dbReference>
<evidence type="ECO:0000256" key="15">
    <source>
        <dbReference type="ARBA" id="ARBA00030612"/>
    </source>
</evidence>
<dbReference type="InterPro" id="IPR006195">
    <property type="entry name" value="aa-tRNA-synth_II"/>
</dbReference>
<comment type="similarity">
    <text evidence="3">Belongs to the class-II aminoacyl-tRNA synthetase family. Phe-tRNA synthetase alpha subunit type 1 subfamily.</text>
</comment>
<keyword evidence="9" id="KW-0479">Metal-binding</keyword>
<dbReference type="InterPro" id="IPR002319">
    <property type="entry name" value="Phenylalanyl-tRNA_Synthase"/>
</dbReference>
<evidence type="ECO:0000256" key="1">
    <source>
        <dbReference type="ARBA" id="ARBA00001946"/>
    </source>
</evidence>
<comment type="subunit">
    <text evidence="4">Tetramer of two alpha and two beta subunits.</text>
</comment>
<evidence type="ECO:0000256" key="6">
    <source>
        <dbReference type="ARBA" id="ARBA00015409"/>
    </source>
</evidence>
<comment type="cofactor">
    <cofactor evidence="1">
        <name>Mg(2+)</name>
        <dbReference type="ChEBI" id="CHEBI:18420"/>
    </cofactor>
</comment>
<dbReference type="GO" id="GO:0006432">
    <property type="term" value="P:phenylalanyl-tRNA aminoacylation"/>
    <property type="evidence" value="ECO:0007669"/>
    <property type="project" value="InterPro"/>
</dbReference>
<dbReference type="GO" id="GO:0000049">
    <property type="term" value="F:tRNA binding"/>
    <property type="evidence" value="ECO:0007669"/>
    <property type="project" value="InterPro"/>
</dbReference>
<dbReference type="AlphaFoldDB" id="A0A0W8G9Z1"/>
<dbReference type="CDD" id="cd00496">
    <property type="entry name" value="PheRS_alpha_core"/>
    <property type="match status" value="1"/>
</dbReference>
<sequence length="348" mass="38317">MSAPTLLSELESLAGECLSLLGQASTFEALEDARVAYLGRKGRLAQAMALLPALSADERREAGQAANRAKQTLTERYEARLAELSRAENAARLASFDPTLPGRTPFAGSRHPVNLVTADICRVFERLGYDIVSGPEIETDYYNFEALNMPPEHPARDMQDTLYISDSIVLRTHTSPLQVRTMLSRKPPVAVVAPGKVYRRDSDLTHTPMFHQIEGLYVDHDVSMADLRGTLTHFVRAVFGPDTKVRFRPSFFPFTEPSAEVDISCVLCGGTGAAGEGACRVCKGTGWVEILGCGMVDPNVFQSVGYDPEVYTGFAFGMGVERVAMLKYGIGDLRMFFENDIRFLRQFA</sequence>
<evidence type="ECO:0000256" key="14">
    <source>
        <dbReference type="ARBA" id="ARBA00023146"/>
    </source>
</evidence>
<keyword evidence="13" id="KW-0648">Protein biosynthesis</keyword>
<dbReference type="EC" id="6.1.1.20" evidence="5"/>
<keyword evidence="14 18" id="KW-0030">Aminoacyl-tRNA synthetase</keyword>
<dbReference type="InterPro" id="IPR004529">
    <property type="entry name" value="Phe-tRNA-synth_IIc_asu"/>
</dbReference>
<reference evidence="18" key="1">
    <citation type="journal article" date="2015" name="Proc. Natl. Acad. Sci. U.S.A.">
        <title>Networks of energetic and metabolic interactions define dynamics in microbial communities.</title>
        <authorList>
            <person name="Embree M."/>
            <person name="Liu J.K."/>
            <person name="Al-Bassam M.M."/>
            <person name="Zengler K."/>
        </authorList>
    </citation>
    <scope>NUCLEOTIDE SEQUENCE</scope>
</reference>
<evidence type="ECO:0000259" key="17">
    <source>
        <dbReference type="PROSITE" id="PS50862"/>
    </source>
</evidence>
<keyword evidence="12" id="KW-0460">Magnesium</keyword>
<evidence type="ECO:0000256" key="5">
    <source>
        <dbReference type="ARBA" id="ARBA00012814"/>
    </source>
</evidence>
<dbReference type="InterPro" id="IPR004188">
    <property type="entry name" value="Phe-tRNA_ligase_II_N"/>
</dbReference>
<comment type="caution">
    <text evidence="18">The sequence shown here is derived from an EMBL/GenBank/DDBJ whole genome shotgun (WGS) entry which is preliminary data.</text>
</comment>
<dbReference type="Pfam" id="PF02912">
    <property type="entry name" value="Phe_tRNA-synt_N"/>
    <property type="match status" value="1"/>
</dbReference>
<dbReference type="GO" id="GO:0046872">
    <property type="term" value="F:metal ion binding"/>
    <property type="evidence" value="ECO:0007669"/>
    <property type="project" value="UniProtKB-KW"/>
</dbReference>
<accession>A0A0W8G9Z1</accession>
<dbReference type="PANTHER" id="PTHR11538:SF41">
    <property type="entry name" value="PHENYLALANINE--TRNA LIGASE, MITOCHONDRIAL"/>
    <property type="match status" value="1"/>
</dbReference>
<dbReference type="InterPro" id="IPR045864">
    <property type="entry name" value="aa-tRNA-synth_II/BPL/LPL"/>
</dbReference>
<evidence type="ECO:0000256" key="4">
    <source>
        <dbReference type="ARBA" id="ARBA00011209"/>
    </source>
</evidence>
<dbReference type="EMBL" id="LNQE01000024">
    <property type="protein sequence ID" value="KUG29894.1"/>
    <property type="molecule type" value="Genomic_DNA"/>
</dbReference>
<dbReference type="HAMAP" id="MF_00281">
    <property type="entry name" value="Phe_tRNA_synth_alpha1"/>
    <property type="match status" value="1"/>
</dbReference>
<dbReference type="Gene3D" id="3.30.930.10">
    <property type="entry name" value="Bira Bifunctional Protein, Domain 2"/>
    <property type="match status" value="1"/>
</dbReference>
<evidence type="ECO:0000256" key="9">
    <source>
        <dbReference type="ARBA" id="ARBA00022723"/>
    </source>
</evidence>
<dbReference type="Pfam" id="PF01409">
    <property type="entry name" value="tRNA-synt_2d"/>
    <property type="match status" value="1"/>
</dbReference>
<protein>
    <recommendedName>
        <fullName evidence="6">Phenylalanine--tRNA ligase alpha subunit</fullName>
        <ecNumber evidence="5">6.1.1.20</ecNumber>
    </recommendedName>
    <alternativeName>
        <fullName evidence="15">Phenylalanyl-tRNA synthetase alpha subunit</fullName>
    </alternativeName>
</protein>
<dbReference type="PROSITE" id="PS50862">
    <property type="entry name" value="AA_TRNA_LIGASE_II"/>
    <property type="match status" value="1"/>
</dbReference>
<comment type="subcellular location">
    <subcellularLocation>
        <location evidence="2">Cytoplasm</location>
    </subcellularLocation>
</comment>
<evidence type="ECO:0000256" key="16">
    <source>
        <dbReference type="ARBA" id="ARBA00049255"/>
    </source>
</evidence>
<dbReference type="GO" id="GO:0005524">
    <property type="term" value="F:ATP binding"/>
    <property type="evidence" value="ECO:0007669"/>
    <property type="project" value="UniProtKB-KW"/>
</dbReference>
<keyword evidence="11" id="KW-0067">ATP-binding</keyword>
<evidence type="ECO:0000256" key="7">
    <source>
        <dbReference type="ARBA" id="ARBA00022490"/>
    </source>
</evidence>
<evidence type="ECO:0000256" key="11">
    <source>
        <dbReference type="ARBA" id="ARBA00022840"/>
    </source>
</evidence>
<comment type="catalytic activity">
    <reaction evidence="16">
        <text>tRNA(Phe) + L-phenylalanine + ATP = L-phenylalanyl-tRNA(Phe) + AMP + diphosphate + H(+)</text>
        <dbReference type="Rhea" id="RHEA:19413"/>
        <dbReference type="Rhea" id="RHEA-COMP:9668"/>
        <dbReference type="Rhea" id="RHEA-COMP:9699"/>
        <dbReference type="ChEBI" id="CHEBI:15378"/>
        <dbReference type="ChEBI" id="CHEBI:30616"/>
        <dbReference type="ChEBI" id="CHEBI:33019"/>
        <dbReference type="ChEBI" id="CHEBI:58095"/>
        <dbReference type="ChEBI" id="CHEBI:78442"/>
        <dbReference type="ChEBI" id="CHEBI:78531"/>
        <dbReference type="ChEBI" id="CHEBI:456215"/>
        <dbReference type="EC" id="6.1.1.20"/>
    </reaction>
</comment>
<dbReference type="GO" id="GO:0005737">
    <property type="term" value="C:cytoplasm"/>
    <property type="evidence" value="ECO:0007669"/>
    <property type="project" value="UniProtKB-SubCell"/>
</dbReference>
<evidence type="ECO:0000256" key="3">
    <source>
        <dbReference type="ARBA" id="ARBA00010207"/>
    </source>
</evidence>
<evidence type="ECO:0000256" key="10">
    <source>
        <dbReference type="ARBA" id="ARBA00022741"/>
    </source>
</evidence>
<dbReference type="InterPro" id="IPR022911">
    <property type="entry name" value="Phe_tRNA_ligase_alpha1_bac"/>
</dbReference>